<name>A0ABV4QTF4_9ACTN</name>
<feature type="domain" description="DUF397" evidence="2">
    <location>
        <begin position="8"/>
        <end position="60"/>
    </location>
</feature>
<accession>A0ABV4QTF4</accession>
<gene>
    <name evidence="3" type="ORF">SM436_02645</name>
</gene>
<reference evidence="3 4" key="1">
    <citation type="submission" date="2023-11" db="EMBL/GenBank/DDBJ databases">
        <title>Actinomadura monticuli sp. nov., isolated from volcanic ash.</title>
        <authorList>
            <person name="Lee S.D."/>
            <person name="Yang H."/>
            <person name="Kim I.S."/>
        </authorList>
    </citation>
    <scope>NUCLEOTIDE SEQUENCE [LARGE SCALE GENOMIC DNA]</scope>
    <source>
        <strain evidence="3 4">DSM 45346</strain>
    </source>
</reference>
<dbReference type="EMBL" id="JAXCEH010000001">
    <property type="protein sequence ID" value="MFA1552582.1"/>
    <property type="molecule type" value="Genomic_DNA"/>
</dbReference>
<evidence type="ECO:0000313" key="4">
    <source>
        <dbReference type="Proteomes" id="UP001569904"/>
    </source>
</evidence>
<protein>
    <submittedName>
        <fullName evidence="3">DUF397 domain-containing protein</fullName>
    </submittedName>
</protein>
<evidence type="ECO:0000259" key="2">
    <source>
        <dbReference type="Pfam" id="PF04149"/>
    </source>
</evidence>
<proteinExistence type="predicted"/>
<dbReference type="RefSeq" id="WP_371938851.1">
    <property type="nucleotide sequence ID" value="NZ_JAXCEH010000001.1"/>
</dbReference>
<sequence length="67" mass="7341">MNDMRRIQWRKSSHSDHDGGNCVEVADLSPVVGVRDSKDPEGPKLTFSVAAWSAFTRSVKSSAHDLA</sequence>
<organism evidence="3 4">
    <name type="scientific">Actinomadura chokoriensis</name>
    <dbReference type="NCBI Taxonomy" id="454156"/>
    <lineage>
        <taxon>Bacteria</taxon>
        <taxon>Bacillati</taxon>
        <taxon>Actinomycetota</taxon>
        <taxon>Actinomycetes</taxon>
        <taxon>Streptosporangiales</taxon>
        <taxon>Thermomonosporaceae</taxon>
        <taxon>Actinomadura</taxon>
    </lineage>
</organism>
<dbReference type="Pfam" id="PF04149">
    <property type="entry name" value="DUF397"/>
    <property type="match status" value="1"/>
</dbReference>
<feature type="region of interest" description="Disordered" evidence="1">
    <location>
        <begin position="1"/>
        <end position="22"/>
    </location>
</feature>
<keyword evidence="4" id="KW-1185">Reference proteome</keyword>
<evidence type="ECO:0000256" key="1">
    <source>
        <dbReference type="SAM" id="MobiDB-lite"/>
    </source>
</evidence>
<dbReference type="InterPro" id="IPR007278">
    <property type="entry name" value="DUF397"/>
</dbReference>
<dbReference type="Proteomes" id="UP001569904">
    <property type="component" value="Unassembled WGS sequence"/>
</dbReference>
<comment type="caution">
    <text evidence="3">The sequence shown here is derived from an EMBL/GenBank/DDBJ whole genome shotgun (WGS) entry which is preliminary data.</text>
</comment>
<evidence type="ECO:0000313" key="3">
    <source>
        <dbReference type="EMBL" id="MFA1552582.1"/>
    </source>
</evidence>